<accession>A0A132MS38</accession>
<dbReference type="NCBIfam" id="NF005919">
    <property type="entry name" value="PRK07920.1"/>
    <property type="match status" value="1"/>
</dbReference>
<dbReference type="Proteomes" id="UP000070659">
    <property type="component" value="Unassembled WGS sequence"/>
</dbReference>
<evidence type="ECO:0000256" key="6">
    <source>
        <dbReference type="ARBA" id="ARBA00023315"/>
    </source>
</evidence>
<dbReference type="Proteomes" id="UP000070598">
    <property type="component" value="Unassembled WGS sequence"/>
</dbReference>
<keyword evidence="5" id="KW-0472">Membrane</keyword>
<proteinExistence type="predicted"/>
<evidence type="ECO:0000256" key="3">
    <source>
        <dbReference type="ARBA" id="ARBA00022519"/>
    </source>
</evidence>
<evidence type="ECO:0000256" key="1">
    <source>
        <dbReference type="ARBA" id="ARBA00004533"/>
    </source>
</evidence>
<organism evidence="7 10">
    <name type="scientific">Carbonactinospora thermoautotrophica</name>
    <dbReference type="NCBI Taxonomy" id="1469144"/>
    <lineage>
        <taxon>Bacteria</taxon>
        <taxon>Bacillati</taxon>
        <taxon>Actinomycetota</taxon>
        <taxon>Actinomycetes</taxon>
        <taxon>Kitasatosporales</taxon>
        <taxon>Carbonactinosporaceae</taxon>
        <taxon>Carbonactinospora</taxon>
    </lineage>
</organism>
<comment type="subcellular location">
    <subcellularLocation>
        <location evidence="1">Cell inner membrane</location>
    </subcellularLocation>
</comment>
<dbReference type="GO" id="GO:0009247">
    <property type="term" value="P:glycolipid biosynthetic process"/>
    <property type="evidence" value="ECO:0007669"/>
    <property type="project" value="UniProtKB-ARBA"/>
</dbReference>
<reference evidence="8 12" key="2">
    <citation type="submission" date="2015-02" db="EMBL/GenBank/DDBJ databases">
        <title>Physiological reanalysis, assessment of diazotrophy, and genome sequences of multiple isolates of Streptomyces thermoautotrophicus.</title>
        <authorList>
            <person name="MacKellar D.C."/>
            <person name="Lieber L."/>
            <person name="Norman J."/>
            <person name="Bolger A."/>
            <person name="Tobin C."/>
            <person name="Murray J.W."/>
            <person name="Prell J."/>
        </authorList>
    </citation>
    <scope>NUCLEOTIDE SEQUENCE [LARGE SCALE GENOMIC DNA]</scope>
    <source>
        <strain evidence="8 12">UBT1</strain>
    </source>
</reference>
<dbReference type="CDD" id="cd07984">
    <property type="entry name" value="LPLAT_LABLAT-like"/>
    <property type="match status" value="1"/>
</dbReference>
<name>A0A132MS38_9ACTN</name>
<dbReference type="STRING" id="1469144.LI90_1672"/>
<evidence type="ECO:0000256" key="4">
    <source>
        <dbReference type="ARBA" id="ARBA00022679"/>
    </source>
</evidence>
<evidence type="ECO:0000313" key="11">
    <source>
        <dbReference type="Proteomes" id="UP000070598"/>
    </source>
</evidence>
<reference evidence="7" key="3">
    <citation type="submission" date="2015-04" db="EMBL/GenBank/DDBJ databases">
        <title>Physiological reanalysis, assessment of diazotrophy, and genome sequences of multiple isolates of Streptomyces thermoautotrophicus.</title>
        <authorList>
            <person name="MacKellar D.C."/>
            <person name="Lieber L."/>
            <person name="Norman J."/>
            <person name="Bolger A."/>
            <person name="Tobin C."/>
            <person name="Murray J.W."/>
            <person name="Woodward J."/>
            <person name="Friesen M."/>
            <person name="Prell J."/>
        </authorList>
    </citation>
    <scope>NUCLEOTIDE SEQUENCE [LARGE SCALE GENOMIC DNA]</scope>
    <source>
        <strain evidence="7">H1</strain>
    </source>
</reference>
<evidence type="ECO:0000313" key="9">
    <source>
        <dbReference type="EMBL" id="KWX09197.1"/>
    </source>
</evidence>
<dbReference type="EMBL" id="JYIK01000868">
    <property type="protein sequence ID" value="KWX09197.1"/>
    <property type="molecule type" value="Genomic_DNA"/>
</dbReference>
<evidence type="ECO:0000313" key="7">
    <source>
        <dbReference type="EMBL" id="KWX00649.1"/>
    </source>
</evidence>
<keyword evidence="4 7" id="KW-0808">Transferase</keyword>
<keyword evidence="10" id="KW-1185">Reference proteome</keyword>
<dbReference type="Proteomes" id="UP000070188">
    <property type="component" value="Unassembled WGS sequence"/>
</dbReference>
<dbReference type="InterPro" id="IPR004960">
    <property type="entry name" value="LipA_acyltrans"/>
</dbReference>
<dbReference type="PANTHER" id="PTHR30606:SF10">
    <property type="entry name" value="PHOSPHATIDYLINOSITOL MANNOSIDE ACYLTRANSFERASE"/>
    <property type="match status" value="1"/>
</dbReference>
<evidence type="ECO:0000313" key="8">
    <source>
        <dbReference type="EMBL" id="KWX05352.1"/>
    </source>
</evidence>
<keyword evidence="6 7" id="KW-0012">Acyltransferase</keyword>
<dbReference type="GO" id="GO:0016746">
    <property type="term" value="F:acyltransferase activity"/>
    <property type="evidence" value="ECO:0007669"/>
    <property type="project" value="UniProtKB-KW"/>
</dbReference>
<dbReference type="RefSeq" id="WP_066886269.1">
    <property type="nucleotide sequence ID" value="NZ_JYIJ01000012.1"/>
</dbReference>
<dbReference type="Pfam" id="PF03279">
    <property type="entry name" value="Lip_A_acyltrans"/>
    <property type="match status" value="1"/>
</dbReference>
<dbReference type="OrthoDB" id="9803456at2"/>
<protein>
    <submittedName>
        <fullName evidence="7">Lipid A biosynthesis acyltransferase</fullName>
    </submittedName>
</protein>
<sequence length="298" mass="33133">MKDRLIVWTYFLGWAVVKRLPEPLAAALFRAIADYAWWRRGRGVRQLEANLRRVVPDAGEAELRALSRAGMRSYLRYWLEVFRLPTWSPDRIVGTFHIEGEHHLRDALAEGRGVVVVLPHMANWDHAGAWAVLSGMPLTTVAERLRPQELFDRFVAYRRGLGLEVLPLDGGPATLGLLVRRLRSGQLICLVADRDLTGSGLEVTLCGEAVRMPGGPAVLALRTGAALIPAVLWYGPDGTHARLYPPVPVPRDGDREAKVTAMTQAVADVFTAGLREHPEDWHMLQPLWLADVGGDRAR</sequence>
<reference evidence="11" key="1">
    <citation type="submission" date="2015-02" db="EMBL/GenBank/DDBJ databases">
        <title>Physiological reanalysis, assessment of diazotrophy, and genome sequences of multiple isolates of Streptomyces thermoautotrophicus.</title>
        <authorList>
            <person name="MacKellar D.C."/>
            <person name="Lieber L."/>
            <person name="Norman J."/>
            <person name="Bolger A."/>
            <person name="Tobin C."/>
            <person name="Murray J.W."/>
            <person name="Friesen M."/>
            <person name="Prell J."/>
        </authorList>
    </citation>
    <scope>NUCLEOTIDE SEQUENCE [LARGE SCALE GENOMIC DNA]</scope>
    <source>
        <strain evidence="11">UBT1</strain>
    </source>
</reference>
<evidence type="ECO:0000256" key="5">
    <source>
        <dbReference type="ARBA" id="ARBA00023136"/>
    </source>
</evidence>
<dbReference type="AlphaFoldDB" id="A0A132MS38"/>
<reference evidence="10" key="4">
    <citation type="submission" date="2015-04" db="EMBL/GenBank/DDBJ databases">
        <title>Physiological reanalysis, assessment of diazotrophy, and genome sequences of multiple isolates of Streptomyces thermoautotrophicus.</title>
        <authorList>
            <person name="MacKellar D.C."/>
            <person name="Lieber L."/>
            <person name="Norman J."/>
            <person name="Bolger A."/>
            <person name="Tobin C."/>
            <person name="Murray J.W."/>
            <person name="Chang R."/>
            <person name="Ford T."/>
            <person name="Nguyen P.Q."/>
            <person name="Woodward J."/>
            <person name="Permingeat H."/>
            <person name="Joshi N.S."/>
            <person name="Silver P.A."/>
            <person name="Usadel B."/>
            <person name="Rutherford A.W."/>
            <person name="Friesen M."/>
            <person name="Prell J."/>
        </authorList>
    </citation>
    <scope>NUCLEOTIDE SEQUENCE [LARGE SCALE GENOMIC DNA]</scope>
    <source>
        <strain evidence="10">H1</strain>
    </source>
</reference>
<comment type="caution">
    <text evidence="7">The sequence shown here is derived from an EMBL/GenBank/DDBJ whole genome shotgun (WGS) entry which is preliminary data.</text>
</comment>
<dbReference type="PANTHER" id="PTHR30606">
    <property type="entry name" value="LIPID A BIOSYNTHESIS LAUROYL ACYLTRANSFERASE"/>
    <property type="match status" value="1"/>
</dbReference>
<dbReference type="PATRIC" id="fig|1469144.10.peg.1821"/>
<keyword evidence="2" id="KW-1003">Cell membrane</keyword>
<evidence type="ECO:0000313" key="12">
    <source>
        <dbReference type="Proteomes" id="UP000070659"/>
    </source>
</evidence>
<evidence type="ECO:0000256" key="2">
    <source>
        <dbReference type="ARBA" id="ARBA00022475"/>
    </source>
</evidence>
<gene>
    <name evidence="7" type="ORF">LI90_1672</name>
    <name evidence="8" type="ORF">TH66_03795</name>
    <name evidence="9" type="ORF">TR74_11055</name>
</gene>
<evidence type="ECO:0000313" key="10">
    <source>
        <dbReference type="Proteomes" id="UP000070188"/>
    </source>
</evidence>
<keyword evidence="3" id="KW-0997">Cell inner membrane</keyword>
<dbReference type="EMBL" id="JYIJ01000012">
    <property type="protein sequence ID" value="KWX05352.1"/>
    <property type="molecule type" value="Genomic_DNA"/>
</dbReference>
<dbReference type="GO" id="GO:0005886">
    <property type="term" value="C:plasma membrane"/>
    <property type="evidence" value="ECO:0007669"/>
    <property type="project" value="UniProtKB-SubCell"/>
</dbReference>
<dbReference type="EMBL" id="LAXD01000001">
    <property type="protein sequence ID" value="KWX00649.1"/>
    <property type="molecule type" value="Genomic_DNA"/>
</dbReference>